<dbReference type="Pfam" id="PF21982">
    <property type="entry name" value="RecX_HTH1"/>
    <property type="match status" value="1"/>
</dbReference>
<dbReference type="Pfam" id="PF02631">
    <property type="entry name" value="RecX_HTH2"/>
    <property type="match status" value="1"/>
</dbReference>
<evidence type="ECO:0000259" key="7">
    <source>
        <dbReference type="Pfam" id="PF21981"/>
    </source>
</evidence>
<dbReference type="InterPro" id="IPR053926">
    <property type="entry name" value="RecX_HTH_1st"/>
</dbReference>
<dbReference type="Gene3D" id="1.10.10.10">
    <property type="entry name" value="Winged helix-like DNA-binding domain superfamily/Winged helix DNA-binding domain"/>
    <property type="match status" value="3"/>
</dbReference>
<comment type="function">
    <text evidence="5">Modulates RecA activity.</text>
</comment>
<protein>
    <recommendedName>
        <fullName evidence="3 5">Regulatory protein RecX</fullName>
    </recommendedName>
</protein>
<feature type="domain" description="RecX second three-helical" evidence="6">
    <location>
        <begin position="54"/>
        <end position="91"/>
    </location>
</feature>
<evidence type="ECO:0000256" key="3">
    <source>
        <dbReference type="ARBA" id="ARBA00018111"/>
    </source>
</evidence>
<proteinExistence type="inferred from homology"/>
<keyword evidence="10" id="KW-1185">Reference proteome</keyword>
<accession>A0ABT7SV72</accession>
<evidence type="ECO:0000259" key="6">
    <source>
        <dbReference type="Pfam" id="PF02631"/>
    </source>
</evidence>
<dbReference type="InterPro" id="IPR053924">
    <property type="entry name" value="RecX_HTH_2nd"/>
</dbReference>
<keyword evidence="4 5" id="KW-0963">Cytoplasm</keyword>
<evidence type="ECO:0000256" key="5">
    <source>
        <dbReference type="HAMAP-Rule" id="MF_01114"/>
    </source>
</evidence>
<feature type="domain" description="RecX third three-helical" evidence="7">
    <location>
        <begin position="97"/>
        <end position="144"/>
    </location>
</feature>
<dbReference type="Pfam" id="PF21981">
    <property type="entry name" value="RecX_HTH3"/>
    <property type="match status" value="1"/>
</dbReference>
<sequence length="152" mass="17829">MSDQTDIYNSAVRMLSMREHGTKELHDKLVAKGFIATTVDEVICQLLEQRLVCDERYVEMVFRSALHKGHGPNRVTQSLYQKGIERYLIENHLETTEVDWWALAVEVKQKKFGSNRAEDWQQKQKQQRFLHNRGFTLDQINYAINAEDQSDT</sequence>
<dbReference type="InterPro" id="IPR036388">
    <property type="entry name" value="WH-like_DNA-bd_sf"/>
</dbReference>
<dbReference type="Proteomes" id="UP001234343">
    <property type="component" value="Unassembled WGS sequence"/>
</dbReference>
<dbReference type="InterPro" id="IPR053925">
    <property type="entry name" value="RecX_HTH_3rd"/>
</dbReference>
<evidence type="ECO:0000313" key="9">
    <source>
        <dbReference type="EMBL" id="MDM7860094.1"/>
    </source>
</evidence>
<dbReference type="PANTHER" id="PTHR33602:SF1">
    <property type="entry name" value="REGULATORY PROTEIN RECX FAMILY PROTEIN"/>
    <property type="match status" value="1"/>
</dbReference>
<evidence type="ECO:0000313" key="10">
    <source>
        <dbReference type="Proteomes" id="UP001234343"/>
    </source>
</evidence>
<evidence type="ECO:0000259" key="8">
    <source>
        <dbReference type="Pfam" id="PF21982"/>
    </source>
</evidence>
<reference evidence="9 10" key="1">
    <citation type="submission" date="2023-06" db="EMBL/GenBank/DDBJ databases">
        <title>Alteromonas sp. ASW11-36 isolated from intertidal sand.</title>
        <authorList>
            <person name="Li Y."/>
        </authorList>
    </citation>
    <scope>NUCLEOTIDE SEQUENCE [LARGE SCALE GENOMIC DNA]</scope>
    <source>
        <strain evidence="9 10">ASW11-36</strain>
    </source>
</reference>
<comment type="similarity">
    <text evidence="2 5">Belongs to the RecX family.</text>
</comment>
<comment type="caution">
    <text evidence="9">The sequence shown here is derived from an EMBL/GenBank/DDBJ whole genome shotgun (WGS) entry which is preliminary data.</text>
</comment>
<dbReference type="RefSeq" id="WP_289364323.1">
    <property type="nucleotide sequence ID" value="NZ_JAUCBP010000006.1"/>
</dbReference>
<dbReference type="PANTHER" id="PTHR33602">
    <property type="entry name" value="REGULATORY PROTEIN RECX FAMILY PROTEIN"/>
    <property type="match status" value="1"/>
</dbReference>
<evidence type="ECO:0000256" key="1">
    <source>
        <dbReference type="ARBA" id="ARBA00004496"/>
    </source>
</evidence>
<feature type="domain" description="RecX first three-helical" evidence="8">
    <location>
        <begin position="8"/>
        <end position="45"/>
    </location>
</feature>
<name>A0ABT7SV72_9ALTE</name>
<evidence type="ECO:0000256" key="2">
    <source>
        <dbReference type="ARBA" id="ARBA00009695"/>
    </source>
</evidence>
<dbReference type="EMBL" id="JAUCBP010000006">
    <property type="protein sequence ID" value="MDM7860094.1"/>
    <property type="molecule type" value="Genomic_DNA"/>
</dbReference>
<evidence type="ECO:0000256" key="4">
    <source>
        <dbReference type="ARBA" id="ARBA00022490"/>
    </source>
</evidence>
<organism evidence="9 10">
    <name type="scientific">Alteromonas arenosi</name>
    <dbReference type="NCBI Taxonomy" id="3055817"/>
    <lineage>
        <taxon>Bacteria</taxon>
        <taxon>Pseudomonadati</taxon>
        <taxon>Pseudomonadota</taxon>
        <taxon>Gammaproteobacteria</taxon>
        <taxon>Alteromonadales</taxon>
        <taxon>Alteromonadaceae</taxon>
        <taxon>Alteromonas/Salinimonas group</taxon>
        <taxon>Alteromonas</taxon>
    </lineage>
</organism>
<comment type="subcellular location">
    <subcellularLocation>
        <location evidence="1 5">Cytoplasm</location>
    </subcellularLocation>
</comment>
<dbReference type="HAMAP" id="MF_01114">
    <property type="entry name" value="RecX"/>
    <property type="match status" value="1"/>
</dbReference>
<gene>
    <name evidence="5" type="primary">recX</name>
    <name evidence="9" type="ORF">QTP81_05760</name>
</gene>
<dbReference type="InterPro" id="IPR003783">
    <property type="entry name" value="Regulatory_RecX"/>
</dbReference>